<evidence type="ECO:0000313" key="2">
    <source>
        <dbReference type="Proteomes" id="UP000758603"/>
    </source>
</evidence>
<dbReference type="AlphaFoldDB" id="A0A9P8UCT3"/>
<sequence>MVGVVNPPAVSFDGTLEAYRSKSAAFTGKADDAANAFGGQLIFAGSVDSGSTAAPYSTATLTTSKSSPSIPNSTTGSRAAKISVLLGGLGMAIWVLL</sequence>
<comment type="caution">
    <text evidence="1">The sequence shown here is derived from an EMBL/GenBank/DDBJ whole genome shotgun (WGS) entry which is preliminary data.</text>
</comment>
<dbReference type="EMBL" id="JAGPXC010000010">
    <property type="protein sequence ID" value="KAH6646222.1"/>
    <property type="molecule type" value="Genomic_DNA"/>
</dbReference>
<accession>A0A9P8UCT3</accession>
<gene>
    <name evidence="1" type="ORF">BKA67DRAFT_96824</name>
</gene>
<reference evidence="1" key="1">
    <citation type="journal article" date="2021" name="Nat. Commun.">
        <title>Genetic determinants of endophytism in the Arabidopsis root mycobiome.</title>
        <authorList>
            <person name="Mesny F."/>
            <person name="Miyauchi S."/>
            <person name="Thiergart T."/>
            <person name="Pickel B."/>
            <person name="Atanasova L."/>
            <person name="Karlsson M."/>
            <person name="Huettel B."/>
            <person name="Barry K.W."/>
            <person name="Haridas S."/>
            <person name="Chen C."/>
            <person name="Bauer D."/>
            <person name="Andreopoulos W."/>
            <person name="Pangilinan J."/>
            <person name="LaButti K."/>
            <person name="Riley R."/>
            <person name="Lipzen A."/>
            <person name="Clum A."/>
            <person name="Drula E."/>
            <person name="Henrissat B."/>
            <person name="Kohler A."/>
            <person name="Grigoriev I.V."/>
            <person name="Martin F.M."/>
            <person name="Hacquard S."/>
        </authorList>
    </citation>
    <scope>NUCLEOTIDE SEQUENCE</scope>
    <source>
        <strain evidence="1">MPI-SDFR-AT-0073</strain>
    </source>
</reference>
<protein>
    <submittedName>
        <fullName evidence="1">Uncharacterized protein</fullName>
    </submittedName>
</protein>
<evidence type="ECO:0000313" key="1">
    <source>
        <dbReference type="EMBL" id="KAH6646222.1"/>
    </source>
</evidence>
<dbReference type="GeneID" id="70138463"/>
<name>A0A9P8UCT3_9PEZI</name>
<organism evidence="1 2">
    <name type="scientific">Truncatella angustata</name>
    <dbReference type="NCBI Taxonomy" id="152316"/>
    <lineage>
        <taxon>Eukaryota</taxon>
        <taxon>Fungi</taxon>
        <taxon>Dikarya</taxon>
        <taxon>Ascomycota</taxon>
        <taxon>Pezizomycotina</taxon>
        <taxon>Sordariomycetes</taxon>
        <taxon>Xylariomycetidae</taxon>
        <taxon>Amphisphaeriales</taxon>
        <taxon>Sporocadaceae</taxon>
        <taxon>Truncatella</taxon>
    </lineage>
</organism>
<dbReference type="Proteomes" id="UP000758603">
    <property type="component" value="Unassembled WGS sequence"/>
</dbReference>
<dbReference type="RefSeq" id="XP_045952736.1">
    <property type="nucleotide sequence ID" value="XM_046109572.1"/>
</dbReference>
<proteinExistence type="predicted"/>
<keyword evidence="2" id="KW-1185">Reference proteome</keyword>